<feature type="compositionally biased region" description="Polar residues" evidence="1">
    <location>
        <begin position="73"/>
        <end position="82"/>
    </location>
</feature>
<organism evidence="2 3">
    <name type="scientific">Prorocentrum cordatum</name>
    <dbReference type="NCBI Taxonomy" id="2364126"/>
    <lineage>
        <taxon>Eukaryota</taxon>
        <taxon>Sar</taxon>
        <taxon>Alveolata</taxon>
        <taxon>Dinophyceae</taxon>
        <taxon>Prorocentrales</taxon>
        <taxon>Prorocentraceae</taxon>
        <taxon>Prorocentrum</taxon>
    </lineage>
</organism>
<evidence type="ECO:0000256" key="1">
    <source>
        <dbReference type="SAM" id="MobiDB-lite"/>
    </source>
</evidence>
<feature type="region of interest" description="Disordered" evidence="1">
    <location>
        <begin position="363"/>
        <end position="387"/>
    </location>
</feature>
<name>A0ABN9X021_9DINO</name>
<feature type="compositionally biased region" description="Pro residues" evidence="1">
    <location>
        <begin position="366"/>
        <end position="387"/>
    </location>
</feature>
<protein>
    <submittedName>
        <fullName evidence="2">Uncharacterized protein</fullName>
    </submittedName>
</protein>
<dbReference type="PRINTS" id="PR01217">
    <property type="entry name" value="PRICHEXTENSN"/>
</dbReference>
<keyword evidence="3" id="KW-1185">Reference proteome</keyword>
<evidence type="ECO:0000313" key="3">
    <source>
        <dbReference type="Proteomes" id="UP001189429"/>
    </source>
</evidence>
<dbReference type="Proteomes" id="UP001189429">
    <property type="component" value="Unassembled WGS sequence"/>
</dbReference>
<feature type="region of interest" description="Disordered" evidence="1">
    <location>
        <begin position="68"/>
        <end position="105"/>
    </location>
</feature>
<gene>
    <name evidence="2" type="ORF">PCOR1329_LOCUS71133</name>
</gene>
<accession>A0ABN9X021</accession>
<comment type="caution">
    <text evidence="2">The sequence shown here is derived from an EMBL/GenBank/DDBJ whole genome shotgun (WGS) entry which is preliminary data.</text>
</comment>
<dbReference type="EMBL" id="CAUYUJ010019427">
    <property type="protein sequence ID" value="CAK0891091.1"/>
    <property type="molecule type" value="Genomic_DNA"/>
</dbReference>
<reference evidence="2" key="1">
    <citation type="submission" date="2023-10" db="EMBL/GenBank/DDBJ databases">
        <authorList>
            <person name="Chen Y."/>
            <person name="Shah S."/>
            <person name="Dougan E. K."/>
            <person name="Thang M."/>
            <person name="Chan C."/>
        </authorList>
    </citation>
    <scope>NUCLEOTIDE SEQUENCE [LARGE SCALE GENOMIC DNA]</scope>
</reference>
<evidence type="ECO:0000313" key="2">
    <source>
        <dbReference type="EMBL" id="CAK0891091.1"/>
    </source>
</evidence>
<sequence>MHLVPDDGAGFCGGELSMADLSQQTYALNGQLSQDGSHRSALACDRLQEPLRVESPHHRQSEVAAVAAGQPMRVQQSPQLSPQAGAGFRRRPVPDPRQGPFQGTPHLKPLTALNTPATGNIQTHGACPGADAACAGGEEEAALLQQSSRQAIAQSSSCDMSGCQGCSGEQCQLCRDDKAKECCLDQFCKGCSGEQCTYCREDHMAGCCAGKHPGTPGCSGPSPTPSPPACDTSGCQGCSGEQCQLCVDEKQKDCCLDQACRGCSGEQCTYCREDHMAGCCAGKHPGTPGCSGPSPTPSPPTCDTSGCQGCSGEQCQLCVDEKQKDCCLDQACRGCSGEQCTYCREDHMAGCCAGKHPGTPGCSGPSPTPSPPTPSPPSPTPSPTPAPTPLPPNTLGCTATPAGTCGNPDILCYWEPDCANGGLCCKADGKTNECKFCGVGSCGDCP</sequence>
<proteinExistence type="predicted"/>